<evidence type="ECO:0000313" key="2">
    <source>
        <dbReference type="EMBL" id="CAA2974784.1"/>
    </source>
</evidence>
<reference evidence="2 3" key="1">
    <citation type="submission" date="2019-12" db="EMBL/GenBank/DDBJ databases">
        <authorList>
            <person name="Alioto T."/>
            <person name="Alioto T."/>
            <person name="Gomez Garrido J."/>
        </authorList>
    </citation>
    <scope>NUCLEOTIDE SEQUENCE [LARGE SCALE GENOMIC DNA]</scope>
</reference>
<proteinExistence type="predicted"/>
<feature type="compositionally biased region" description="Basic and acidic residues" evidence="1">
    <location>
        <begin position="1"/>
        <end position="18"/>
    </location>
</feature>
<evidence type="ECO:0000256" key="1">
    <source>
        <dbReference type="SAM" id="MobiDB-lite"/>
    </source>
</evidence>
<name>A0A8S0R897_OLEEU</name>
<accession>A0A8S0R897</accession>
<dbReference type="Proteomes" id="UP000594638">
    <property type="component" value="Unassembled WGS sequence"/>
</dbReference>
<sequence length="122" mass="13203">MEAKIDVDVDVGIEHLNDGEEDDAPIVGENDEPATDEPNAFPVENLNDATPACENKELAAVPNKFPQTEQRVGYGIEQNVKERNVNAPPIHVNSEPHTYSAPPLVDENVELPVEDPVVPSAA</sequence>
<keyword evidence="3" id="KW-1185">Reference proteome</keyword>
<dbReference type="EMBL" id="CACTIH010002197">
    <property type="protein sequence ID" value="CAA2974784.1"/>
    <property type="molecule type" value="Genomic_DNA"/>
</dbReference>
<organism evidence="2 3">
    <name type="scientific">Olea europaea subsp. europaea</name>
    <dbReference type="NCBI Taxonomy" id="158383"/>
    <lineage>
        <taxon>Eukaryota</taxon>
        <taxon>Viridiplantae</taxon>
        <taxon>Streptophyta</taxon>
        <taxon>Embryophyta</taxon>
        <taxon>Tracheophyta</taxon>
        <taxon>Spermatophyta</taxon>
        <taxon>Magnoliopsida</taxon>
        <taxon>eudicotyledons</taxon>
        <taxon>Gunneridae</taxon>
        <taxon>Pentapetalae</taxon>
        <taxon>asterids</taxon>
        <taxon>lamiids</taxon>
        <taxon>Lamiales</taxon>
        <taxon>Oleaceae</taxon>
        <taxon>Oleeae</taxon>
        <taxon>Olea</taxon>
    </lineage>
</organism>
<feature type="compositionally biased region" description="Acidic residues" evidence="1">
    <location>
        <begin position="19"/>
        <end position="35"/>
    </location>
</feature>
<feature type="region of interest" description="Disordered" evidence="1">
    <location>
        <begin position="1"/>
        <end position="47"/>
    </location>
</feature>
<evidence type="ECO:0000313" key="3">
    <source>
        <dbReference type="Proteomes" id="UP000594638"/>
    </source>
</evidence>
<comment type="caution">
    <text evidence="2">The sequence shown here is derived from an EMBL/GenBank/DDBJ whole genome shotgun (WGS) entry which is preliminary data.</text>
</comment>
<dbReference type="AlphaFoldDB" id="A0A8S0R897"/>
<gene>
    <name evidence="2" type="ORF">OLEA9_A075109</name>
</gene>
<dbReference type="Gramene" id="OE9A075109T1">
    <property type="protein sequence ID" value="OE9A075109C1"/>
    <property type="gene ID" value="OE9A075109"/>
</dbReference>
<protein>
    <submittedName>
        <fullName evidence="2">Uncharacterized protein</fullName>
    </submittedName>
</protein>